<dbReference type="PROSITE" id="PS52016">
    <property type="entry name" value="TONB_DEPENDENT_REC_3"/>
    <property type="match status" value="1"/>
</dbReference>
<evidence type="ECO:0000256" key="1">
    <source>
        <dbReference type="ARBA" id="ARBA00004571"/>
    </source>
</evidence>
<evidence type="ECO:0000256" key="3">
    <source>
        <dbReference type="ARBA" id="ARBA00022448"/>
    </source>
</evidence>
<dbReference type="PATRIC" id="fig|345309.4.peg.1055"/>
<dbReference type="CDD" id="cd01347">
    <property type="entry name" value="ligand_gated_channel"/>
    <property type="match status" value="1"/>
</dbReference>
<evidence type="ECO:0000256" key="5">
    <source>
        <dbReference type="ARBA" id="ARBA00022496"/>
    </source>
</evidence>
<dbReference type="NCBIfam" id="TIGR01783">
    <property type="entry name" value="TonB-siderophor"/>
    <property type="match status" value="1"/>
</dbReference>
<keyword evidence="13 14" id="KW-0998">Cell outer membrane</keyword>
<evidence type="ECO:0000313" key="19">
    <source>
        <dbReference type="Proteomes" id="UP000033651"/>
    </source>
</evidence>
<evidence type="ECO:0000256" key="11">
    <source>
        <dbReference type="ARBA" id="ARBA00023136"/>
    </source>
</evidence>
<gene>
    <name evidence="18" type="ORF">VI08_09165</name>
</gene>
<comment type="subcellular location">
    <subcellularLocation>
        <location evidence="1 14">Cell outer membrane</location>
        <topology evidence="1 14">Multi-pass membrane protein</topology>
    </subcellularLocation>
</comment>
<dbReference type="InterPro" id="IPR010105">
    <property type="entry name" value="TonB_sidphr_rcpt"/>
</dbReference>
<keyword evidence="3 14" id="KW-0813">Transport</keyword>
<keyword evidence="4 14" id="KW-1134">Transmembrane beta strand</keyword>
<comment type="caution">
    <text evidence="18">The sequence shown here is derived from an EMBL/GenBank/DDBJ whole genome shotgun (WGS) entry which is preliminary data.</text>
</comment>
<evidence type="ECO:0008006" key="20">
    <source>
        <dbReference type="Google" id="ProtNLM"/>
    </source>
</evidence>
<evidence type="ECO:0000256" key="4">
    <source>
        <dbReference type="ARBA" id="ARBA00022452"/>
    </source>
</evidence>
<evidence type="ECO:0000259" key="17">
    <source>
        <dbReference type="Pfam" id="PF07715"/>
    </source>
</evidence>
<evidence type="ECO:0000256" key="14">
    <source>
        <dbReference type="PROSITE-ProRule" id="PRU01360"/>
    </source>
</evidence>
<evidence type="ECO:0000256" key="2">
    <source>
        <dbReference type="ARBA" id="ARBA00009810"/>
    </source>
</evidence>
<dbReference type="Proteomes" id="UP000033651">
    <property type="component" value="Unassembled WGS sequence"/>
</dbReference>
<evidence type="ECO:0000256" key="10">
    <source>
        <dbReference type="ARBA" id="ARBA00023077"/>
    </source>
</evidence>
<dbReference type="GO" id="GO:0015891">
    <property type="term" value="P:siderophore transport"/>
    <property type="evidence" value="ECO:0007669"/>
    <property type="project" value="InterPro"/>
</dbReference>
<keyword evidence="12" id="KW-0675">Receptor</keyword>
<evidence type="ECO:0000256" key="6">
    <source>
        <dbReference type="ARBA" id="ARBA00022692"/>
    </source>
</evidence>
<dbReference type="Gene3D" id="2.40.170.20">
    <property type="entry name" value="TonB-dependent receptor, beta-barrel domain"/>
    <property type="match status" value="1"/>
</dbReference>
<comment type="similarity">
    <text evidence="2 14 15">Belongs to the TonB-dependent receptor family.</text>
</comment>
<dbReference type="GO" id="GO:0009279">
    <property type="term" value="C:cell outer membrane"/>
    <property type="evidence" value="ECO:0007669"/>
    <property type="project" value="UniProtKB-SubCell"/>
</dbReference>
<dbReference type="InterPro" id="IPR036942">
    <property type="entry name" value="Beta-barrel_TonB_sf"/>
</dbReference>
<dbReference type="GO" id="GO:0038023">
    <property type="term" value="F:signaling receptor activity"/>
    <property type="evidence" value="ECO:0007669"/>
    <property type="project" value="InterPro"/>
</dbReference>
<keyword evidence="19" id="KW-1185">Reference proteome</keyword>
<proteinExistence type="inferred from homology"/>
<protein>
    <recommendedName>
        <fullName evidence="20">TonB-dependent receptor</fullName>
    </recommendedName>
</protein>
<keyword evidence="7" id="KW-0732">Signal</keyword>
<sequence>MQAPAVSGHFTARQALSRILAGTHLVATEQDGVLLIQVSSDARAATTALDAVTVTGLTSGYVAHETTAATKTTTPLLETPQSITVITRDQLDARAVQSVSQALRYTPGVLAEEFGGVETKADYFSLRGFPDANPYLDGLSTLTYFTVLAPVIETEGLDRVEVLRGPSSVLYGQATSPGGMVNVVSKHPLDTPLHEVSAATGSYGRAQASFDMSGPLDRDRHWLYRVTGLGLDTGTQTDHVRDKRVFIAPAITWAPSEDTHLTLLTHYSYRDANSPPNDLPLQGTLYGNPNGKIPSDFYDGDPNFDRFARREYAVGYEFEHRFSDLFTFRQNARYAHANLRYSIIGAAGLEDDLRTLDRYAFRTAASSDVANVDNQAEFRFDTGAVRHTVLAGVDYLHAGDRWAEQDPEVPSLDLFAPVYGITVDLPPVDYSVTHTIRQLGTYAQDQLRIGQWAATVSLRKDWASTQTTDRLEDARDTQQSDRFTWRAGLVYLFDNGIAPYINASTSFTPSTGSSFEGTPFRPNLGKSYEAGVKFQPRGQNSYVMASVYQLTQSNVLTMDLAHPEFQVQSGEVRIRGAELSAVGDLGNDLSFITGYTWMDGVQLRNNDGTQGKRPRDVPRNMANLWLDKAFLSGPLRGFGVAAGLRYVGSTYGDLANTIRLPSTTLVDAAIRYELPQWRFSLNAQNVFDKEYIGSCQGAVGCQYGLRRAWMAKATFSW</sequence>
<organism evidence="18 19">
    <name type="scientific">Luteibacter yeojuensis</name>
    <dbReference type="NCBI Taxonomy" id="345309"/>
    <lineage>
        <taxon>Bacteria</taxon>
        <taxon>Pseudomonadati</taxon>
        <taxon>Pseudomonadota</taxon>
        <taxon>Gammaproteobacteria</taxon>
        <taxon>Lysobacterales</taxon>
        <taxon>Rhodanobacteraceae</taxon>
        <taxon>Luteibacter</taxon>
    </lineage>
</organism>
<keyword evidence="8" id="KW-0408">Iron</keyword>
<evidence type="ECO:0000256" key="13">
    <source>
        <dbReference type="ARBA" id="ARBA00023237"/>
    </source>
</evidence>
<dbReference type="InterPro" id="IPR000531">
    <property type="entry name" value="Beta-barrel_TonB"/>
</dbReference>
<dbReference type="Gene3D" id="3.55.50.30">
    <property type="match status" value="1"/>
</dbReference>
<evidence type="ECO:0000256" key="15">
    <source>
        <dbReference type="RuleBase" id="RU003357"/>
    </source>
</evidence>
<dbReference type="AlphaFoldDB" id="A0A0F3KUL5"/>
<evidence type="ECO:0000256" key="8">
    <source>
        <dbReference type="ARBA" id="ARBA00023004"/>
    </source>
</evidence>
<accession>A0A0F3KUL5</accession>
<dbReference type="InterPro" id="IPR039426">
    <property type="entry name" value="TonB-dep_rcpt-like"/>
</dbReference>
<dbReference type="PANTHER" id="PTHR32552">
    <property type="entry name" value="FERRICHROME IRON RECEPTOR-RELATED"/>
    <property type="match status" value="1"/>
</dbReference>
<dbReference type="FunFam" id="2.40.170.20:FF:000005">
    <property type="entry name" value="TonB-dependent siderophore receptor"/>
    <property type="match status" value="1"/>
</dbReference>
<dbReference type="Pfam" id="PF07715">
    <property type="entry name" value="Plug"/>
    <property type="match status" value="1"/>
</dbReference>
<evidence type="ECO:0000313" key="18">
    <source>
        <dbReference type="EMBL" id="KJV34856.1"/>
    </source>
</evidence>
<dbReference type="Pfam" id="PF00593">
    <property type="entry name" value="TonB_dep_Rec_b-barrel"/>
    <property type="match status" value="1"/>
</dbReference>
<dbReference type="SUPFAM" id="SSF56935">
    <property type="entry name" value="Porins"/>
    <property type="match status" value="1"/>
</dbReference>
<dbReference type="InterPro" id="IPR037066">
    <property type="entry name" value="Plug_dom_sf"/>
</dbReference>
<dbReference type="GO" id="GO:0015344">
    <property type="term" value="F:siderophore uptake transmembrane transporter activity"/>
    <property type="evidence" value="ECO:0007669"/>
    <property type="project" value="TreeGrafter"/>
</dbReference>
<name>A0A0F3KUL5_9GAMM</name>
<dbReference type="InterPro" id="IPR012910">
    <property type="entry name" value="Plug_dom"/>
</dbReference>
<evidence type="ECO:0000259" key="16">
    <source>
        <dbReference type="Pfam" id="PF00593"/>
    </source>
</evidence>
<evidence type="ECO:0000256" key="9">
    <source>
        <dbReference type="ARBA" id="ARBA00023065"/>
    </source>
</evidence>
<keyword evidence="5" id="KW-0410">Iron transport</keyword>
<dbReference type="PANTHER" id="PTHR32552:SF68">
    <property type="entry name" value="FERRICHROME OUTER MEMBRANE TRANSPORTER_PHAGE RECEPTOR"/>
    <property type="match status" value="1"/>
</dbReference>
<keyword evidence="11 14" id="KW-0472">Membrane</keyword>
<dbReference type="Gene3D" id="2.170.130.10">
    <property type="entry name" value="TonB-dependent receptor, plug domain"/>
    <property type="match status" value="1"/>
</dbReference>
<evidence type="ECO:0000256" key="12">
    <source>
        <dbReference type="ARBA" id="ARBA00023170"/>
    </source>
</evidence>
<feature type="domain" description="TonB-dependent receptor plug" evidence="17">
    <location>
        <begin position="76"/>
        <end position="175"/>
    </location>
</feature>
<keyword evidence="9" id="KW-0406">Ion transport</keyword>
<reference evidence="18 19" key="1">
    <citation type="submission" date="2015-03" db="EMBL/GenBank/DDBJ databases">
        <title>Draft genome sequence of Luteibacter yeojuensis strain SU11.</title>
        <authorList>
            <person name="Sulaiman J."/>
            <person name="Priya K."/>
            <person name="Chan K.-G."/>
        </authorList>
    </citation>
    <scope>NUCLEOTIDE SEQUENCE [LARGE SCALE GENOMIC DNA]</scope>
    <source>
        <strain evidence="18 19">SU11</strain>
    </source>
</reference>
<keyword evidence="6 14" id="KW-0812">Transmembrane</keyword>
<dbReference type="EMBL" id="JZRB01000018">
    <property type="protein sequence ID" value="KJV34856.1"/>
    <property type="molecule type" value="Genomic_DNA"/>
</dbReference>
<feature type="domain" description="TonB-dependent receptor-like beta-barrel" evidence="16">
    <location>
        <begin position="257"/>
        <end position="686"/>
    </location>
</feature>
<evidence type="ECO:0000256" key="7">
    <source>
        <dbReference type="ARBA" id="ARBA00022729"/>
    </source>
</evidence>
<dbReference type="FunFam" id="2.170.130.10:FF:000001">
    <property type="entry name" value="Catecholate siderophore TonB-dependent receptor"/>
    <property type="match status" value="1"/>
</dbReference>
<keyword evidence="10 15" id="KW-0798">TonB box</keyword>